<feature type="region of interest" description="Disordered" evidence="1">
    <location>
        <begin position="1"/>
        <end position="43"/>
    </location>
</feature>
<keyword evidence="3" id="KW-1185">Reference proteome</keyword>
<organism evidence="2 3">
    <name type="scientific">Pleurodeles waltl</name>
    <name type="common">Iberian ribbed newt</name>
    <dbReference type="NCBI Taxonomy" id="8319"/>
    <lineage>
        <taxon>Eukaryota</taxon>
        <taxon>Metazoa</taxon>
        <taxon>Chordata</taxon>
        <taxon>Craniata</taxon>
        <taxon>Vertebrata</taxon>
        <taxon>Euteleostomi</taxon>
        <taxon>Amphibia</taxon>
        <taxon>Batrachia</taxon>
        <taxon>Caudata</taxon>
        <taxon>Salamandroidea</taxon>
        <taxon>Salamandridae</taxon>
        <taxon>Pleurodelinae</taxon>
        <taxon>Pleurodeles</taxon>
    </lineage>
</organism>
<proteinExistence type="predicted"/>
<name>A0AAV7NWF6_PLEWA</name>
<gene>
    <name evidence="2" type="ORF">NDU88_007989</name>
</gene>
<evidence type="ECO:0000313" key="3">
    <source>
        <dbReference type="Proteomes" id="UP001066276"/>
    </source>
</evidence>
<sequence>MSGAPRISDYGPPSSGAVGDRTEGEQVCLGGEAPQSSKVPHFNPGCRAQSGHLSHYTGACPGQPCIFLVAGSTGMYASLQCQKMAVQGLHEFCSLWANPAEEQKESDRA</sequence>
<evidence type="ECO:0000256" key="1">
    <source>
        <dbReference type="SAM" id="MobiDB-lite"/>
    </source>
</evidence>
<evidence type="ECO:0000313" key="2">
    <source>
        <dbReference type="EMBL" id="KAJ1119804.1"/>
    </source>
</evidence>
<protein>
    <submittedName>
        <fullName evidence="2">Uncharacterized protein</fullName>
    </submittedName>
</protein>
<accession>A0AAV7NWF6</accession>
<comment type="caution">
    <text evidence="2">The sequence shown here is derived from an EMBL/GenBank/DDBJ whole genome shotgun (WGS) entry which is preliminary data.</text>
</comment>
<dbReference type="EMBL" id="JANPWB010000012">
    <property type="protein sequence ID" value="KAJ1119804.1"/>
    <property type="molecule type" value="Genomic_DNA"/>
</dbReference>
<reference evidence="2" key="1">
    <citation type="journal article" date="2022" name="bioRxiv">
        <title>Sequencing and chromosome-scale assembly of the giantPleurodeles waltlgenome.</title>
        <authorList>
            <person name="Brown T."/>
            <person name="Elewa A."/>
            <person name="Iarovenko S."/>
            <person name="Subramanian E."/>
            <person name="Araus A.J."/>
            <person name="Petzold A."/>
            <person name="Susuki M."/>
            <person name="Suzuki K.-i.T."/>
            <person name="Hayashi T."/>
            <person name="Toyoda A."/>
            <person name="Oliveira C."/>
            <person name="Osipova E."/>
            <person name="Leigh N.D."/>
            <person name="Simon A."/>
            <person name="Yun M.H."/>
        </authorList>
    </citation>
    <scope>NUCLEOTIDE SEQUENCE</scope>
    <source>
        <strain evidence="2">20211129_DDA</strain>
        <tissue evidence="2">Liver</tissue>
    </source>
</reference>
<dbReference type="Proteomes" id="UP001066276">
    <property type="component" value="Chromosome 8"/>
</dbReference>
<dbReference type="AlphaFoldDB" id="A0AAV7NWF6"/>